<dbReference type="OrthoDB" id="2643490at2"/>
<gene>
    <name evidence="2" type="ORF">ADS79_32635</name>
</gene>
<feature type="transmembrane region" description="Helical" evidence="1">
    <location>
        <begin position="29"/>
        <end position="48"/>
    </location>
</feature>
<dbReference type="AlphaFoldDB" id="A0A0K9YJH6"/>
<evidence type="ECO:0000256" key="1">
    <source>
        <dbReference type="SAM" id="Phobius"/>
    </source>
</evidence>
<dbReference type="EMBL" id="LGIQ01000017">
    <property type="protein sequence ID" value="KNB68868.1"/>
    <property type="molecule type" value="Genomic_DNA"/>
</dbReference>
<keyword evidence="1" id="KW-0472">Membrane</keyword>
<keyword evidence="1" id="KW-1133">Transmembrane helix</keyword>
<feature type="transmembrane region" description="Helical" evidence="1">
    <location>
        <begin position="131"/>
        <end position="148"/>
    </location>
</feature>
<feature type="transmembrane region" description="Helical" evidence="1">
    <location>
        <begin position="91"/>
        <end position="111"/>
    </location>
</feature>
<keyword evidence="1" id="KW-0812">Transmembrane</keyword>
<comment type="caution">
    <text evidence="2">The sequence shown here is derived from an EMBL/GenBank/DDBJ whole genome shotgun (WGS) entry which is preliminary data.</text>
</comment>
<protein>
    <submittedName>
        <fullName evidence="2">Uncharacterized protein</fullName>
    </submittedName>
</protein>
<feature type="transmembrane region" description="Helical" evidence="1">
    <location>
        <begin position="54"/>
        <end position="75"/>
    </location>
</feature>
<sequence length="164" mass="17908">MNGSKKVESTYAMRASRSQAKNFVLGREVLMAYISPAIMAGIGGLITADRNLQIGALTTIGGTSALVALLLGLWLQSRGRQYRWIMQKPHLAVVGMFALAGVSIGLIAAWTTTSLVNQFYPNHQFALLSRVWTDFPLSATIASTLIAWRWRLATKPLQNGGMKQ</sequence>
<dbReference type="STRING" id="54915.ADS79_32635"/>
<dbReference type="Proteomes" id="UP000036834">
    <property type="component" value="Unassembled WGS sequence"/>
</dbReference>
<evidence type="ECO:0000313" key="3">
    <source>
        <dbReference type="Proteomes" id="UP000036834"/>
    </source>
</evidence>
<organism evidence="2 3">
    <name type="scientific">Brevibacillus reuszeri</name>
    <dbReference type="NCBI Taxonomy" id="54915"/>
    <lineage>
        <taxon>Bacteria</taxon>
        <taxon>Bacillati</taxon>
        <taxon>Bacillota</taxon>
        <taxon>Bacilli</taxon>
        <taxon>Bacillales</taxon>
        <taxon>Paenibacillaceae</taxon>
        <taxon>Brevibacillus</taxon>
    </lineage>
</organism>
<name>A0A0K9YJH6_9BACL</name>
<accession>A0A0K9YJH6</accession>
<evidence type="ECO:0000313" key="2">
    <source>
        <dbReference type="EMBL" id="KNB68868.1"/>
    </source>
</evidence>
<reference evidence="3" key="1">
    <citation type="submission" date="2015-07" db="EMBL/GenBank/DDBJ databases">
        <title>Genome sequencing project for genomic taxonomy and phylogenomics of Bacillus-like bacteria.</title>
        <authorList>
            <person name="Liu B."/>
            <person name="Wang J."/>
            <person name="Zhu Y."/>
            <person name="Liu G."/>
            <person name="Chen Q."/>
            <person name="Chen Z."/>
            <person name="Lan J."/>
            <person name="Che J."/>
            <person name="Ge C."/>
            <person name="Shi H."/>
            <person name="Pan Z."/>
            <person name="Liu X."/>
        </authorList>
    </citation>
    <scope>NUCLEOTIDE SEQUENCE [LARGE SCALE GENOMIC DNA]</scope>
    <source>
        <strain evidence="3">DSM 9887</strain>
    </source>
</reference>
<proteinExistence type="predicted"/>
<dbReference type="PATRIC" id="fig|54915.3.peg.638"/>